<name>A0A8X6HQR0_TRICU</name>
<accession>A0A8X6HQR0</accession>
<organism evidence="1 2">
    <name type="scientific">Trichonephila clavata</name>
    <name type="common">Joro spider</name>
    <name type="synonym">Nephila clavata</name>
    <dbReference type="NCBI Taxonomy" id="2740835"/>
    <lineage>
        <taxon>Eukaryota</taxon>
        <taxon>Metazoa</taxon>
        <taxon>Ecdysozoa</taxon>
        <taxon>Arthropoda</taxon>
        <taxon>Chelicerata</taxon>
        <taxon>Arachnida</taxon>
        <taxon>Araneae</taxon>
        <taxon>Araneomorphae</taxon>
        <taxon>Entelegynae</taxon>
        <taxon>Araneoidea</taxon>
        <taxon>Nephilidae</taxon>
        <taxon>Trichonephila</taxon>
    </lineage>
</organism>
<dbReference type="EMBL" id="BMAO01026208">
    <property type="protein sequence ID" value="GFR07789.1"/>
    <property type="molecule type" value="Genomic_DNA"/>
</dbReference>
<dbReference type="AlphaFoldDB" id="A0A8X6HQR0"/>
<protein>
    <submittedName>
        <fullName evidence="1">Uncharacterized protein</fullName>
    </submittedName>
</protein>
<sequence>MLSRKNNGIAVFSPPSDGYHLLAFTKMVLFLFLDNPEDTRFHSDERDCFQWRESGFLSMEIYTEMISYFITLECGVFISDIYHNPAIAGEKNGKNLGWGKQVVDLHDVLVFFMSAVE</sequence>
<comment type="caution">
    <text evidence="1">The sequence shown here is derived from an EMBL/GenBank/DDBJ whole genome shotgun (WGS) entry which is preliminary data.</text>
</comment>
<gene>
    <name evidence="1" type="ORF">TNCT_600221</name>
</gene>
<evidence type="ECO:0000313" key="1">
    <source>
        <dbReference type="EMBL" id="GFR07789.1"/>
    </source>
</evidence>
<keyword evidence="2" id="KW-1185">Reference proteome</keyword>
<proteinExistence type="predicted"/>
<reference evidence="1" key="1">
    <citation type="submission" date="2020-07" db="EMBL/GenBank/DDBJ databases">
        <title>Multicomponent nature underlies the extraordinary mechanical properties of spider dragline silk.</title>
        <authorList>
            <person name="Kono N."/>
            <person name="Nakamura H."/>
            <person name="Mori M."/>
            <person name="Yoshida Y."/>
            <person name="Ohtoshi R."/>
            <person name="Malay A.D."/>
            <person name="Moran D.A.P."/>
            <person name="Tomita M."/>
            <person name="Numata K."/>
            <person name="Arakawa K."/>
        </authorList>
    </citation>
    <scope>NUCLEOTIDE SEQUENCE</scope>
</reference>
<evidence type="ECO:0000313" key="2">
    <source>
        <dbReference type="Proteomes" id="UP000887116"/>
    </source>
</evidence>
<dbReference type="Proteomes" id="UP000887116">
    <property type="component" value="Unassembled WGS sequence"/>
</dbReference>